<feature type="region of interest" description="Disordered" evidence="1">
    <location>
        <begin position="14"/>
        <end position="39"/>
    </location>
</feature>
<dbReference type="Proteomes" id="UP000041254">
    <property type="component" value="Unassembled WGS sequence"/>
</dbReference>
<sequence>MLHLHHRGSYLDAEATEDGSGYSSAEVGGRQHADSDRSSVDEAMPALLLESFLRDVPDAAYIHATAGRGAAGMIALVTVHWYDGAEADDWDRSVENLMSYAKRHGYTVIIDRKEPQAADSQDSGGWFWWSWTAPNTTSSSSSSPLAPRKSGRVGQRKMELMSYALRKGYHTAVWKDADVLFMDCDQPIESILARCPHKSGIFFSDVSRTAICSGTFILRNTPYSLKLLNESHQVEPTAPKPLQGDQTAIVFVLLGKPDKYRHNLGPCIDSLCVGAACFEFFPKETEDNICILEHNDFGTISCGQYTEGEFALHFAGTGGKKHEEIRDFSALSTCAEPYTLGKPLHIYSAALNATMARAFSLQKHQANDTLSTGELFCSSTGVTHTSRFPLGIPISLLPVASELEALRALQSEIERTEADKDDVFMLTGPTVWFQKDAADILNTYRTEFPTRPMVLPRWNVTANTPSDCVLARWLFPLFVTAREMVVIWLLIAAITQLQQAAKLCDGDSFRRAVDSLGVRFDDDQRLSCLLQRPTTQVTATLKDANGSSYEPAVVVLDHSTRSLPLPHPQTAEWSRDKLTRFLNVPSATPPHPPLQWERVRYASLCDVEGKYKKRKCVGELGDHPGPTRTLPPTPTQPATTTQPPQR</sequence>
<evidence type="ECO:0000313" key="2">
    <source>
        <dbReference type="EMBL" id="CEL93984.1"/>
    </source>
</evidence>
<accession>A0A0G4EE07</accession>
<organism evidence="2 3">
    <name type="scientific">Vitrella brassicaformis (strain CCMP3155)</name>
    <dbReference type="NCBI Taxonomy" id="1169540"/>
    <lineage>
        <taxon>Eukaryota</taxon>
        <taxon>Sar</taxon>
        <taxon>Alveolata</taxon>
        <taxon>Colpodellida</taxon>
        <taxon>Vitrellaceae</taxon>
        <taxon>Vitrella</taxon>
    </lineage>
</organism>
<proteinExistence type="predicted"/>
<name>A0A0G4EE07_VITBC</name>
<feature type="compositionally biased region" description="Basic and acidic residues" evidence="1">
    <location>
        <begin position="29"/>
        <end position="39"/>
    </location>
</feature>
<evidence type="ECO:0008006" key="4">
    <source>
        <dbReference type="Google" id="ProtNLM"/>
    </source>
</evidence>
<dbReference type="VEuPathDB" id="CryptoDB:Vbra_20329"/>
<evidence type="ECO:0000256" key="1">
    <source>
        <dbReference type="SAM" id="MobiDB-lite"/>
    </source>
</evidence>
<dbReference type="EMBL" id="CDMY01000201">
    <property type="protein sequence ID" value="CEL93984.1"/>
    <property type="molecule type" value="Genomic_DNA"/>
</dbReference>
<evidence type="ECO:0000313" key="3">
    <source>
        <dbReference type="Proteomes" id="UP000041254"/>
    </source>
</evidence>
<gene>
    <name evidence="2" type="ORF">Vbra_20329</name>
</gene>
<feature type="compositionally biased region" description="Low complexity" evidence="1">
    <location>
        <begin position="636"/>
        <end position="646"/>
    </location>
</feature>
<protein>
    <recommendedName>
        <fullName evidence="4">Nucleotide-diphospho-sugar transferase domain-containing protein</fullName>
    </recommendedName>
</protein>
<feature type="region of interest" description="Disordered" evidence="1">
    <location>
        <begin position="617"/>
        <end position="646"/>
    </location>
</feature>
<dbReference type="InParanoid" id="A0A0G4EE07"/>
<keyword evidence="3" id="KW-1185">Reference proteome</keyword>
<reference evidence="2 3" key="1">
    <citation type="submission" date="2014-11" db="EMBL/GenBank/DDBJ databases">
        <authorList>
            <person name="Zhu J."/>
            <person name="Qi W."/>
            <person name="Song R."/>
        </authorList>
    </citation>
    <scope>NUCLEOTIDE SEQUENCE [LARGE SCALE GENOMIC DNA]</scope>
</reference>
<dbReference type="AlphaFoldDB" id="A0A0G4EE07"/>